<comment type="caution">
    <text evidence="1">The sequence shown here is derived from an EMBL/GenBank/DDBJ whole genome shotgun (WGS) entry which is preliminary data.</text>
</comment>
<accession>A0ACC6RDY5</accession>
<dbReference type="Proteomes" id="UP001392318">
    <property type="component" value="Unassembled WGS sequence"/>
</dbReference>
<reference evidence="1" key="1">
    <citation type="submission" date="2024-01" db="EMBL/GenBank/DDBJ databases">
        <title>The diversity of rhizobia nodulating Mimosa spp. in eleven states of Brazil covering several biomes is determined by host plant, location, and edaphic factors.</title>
        <authorList>
            <person name="Rouws L."/>
            <person name="Barauna A."/>
            <person name="Beukes C."/>
            <person name="De Faria S.M."/>
            <person name="Gross E."/>
            <person name="Dos Reis Junior F.B."/>
            <person name="Simon M."/>
            <person name="Maluk M."/>
            <person name="Odee D.W."/>
            <person name="Kenicer G."/>
            <person name="Young J.P.W."/>
            <person name="Reis V.M."/>
            <person name="Zilli J."/>
            <person name="James E.K."/>
        </authorList>
    </citation>
    <scope>NUCLEOTIDE SEQUENCE</scope>
    <source>
        <strain evidence="1">JPY452</strain>
    </source>
</reference>
<keyword evidence="2" id="KW-1185">Reference proteome</keyword>
<organism evidence="1 2">
    <name type="scientific">Paraburkholderia unamae</name>
    <dbReference type="NCBI Taxonomy" id="219649"/>
    <lineage>
        <taxon>Bacteria</taxon>
        <taxon>Pseudomonadati</taxon>
        <taxon>Pseudomonadota</taxon>
        <taxon>Betaproteobacteria</taxon>
        <taxon>Burkholderiales</taxon>
        <taxon>Burkholderiaceae</taxon>
        <taxon>Paraburkholderia</taxon>
    </lineage>
</organism>
<sequence>MKCLTLSPVLAAFAALAAMALAAAPALAQTSSGDTNSKRDCAIGYVTGVAGSAQSVRDYLATPARDRIRYLKDNEIQCKIADDDSHASACTGVTLLKNEKVSVYDDSDPATTAIVVRVELDRGTYPVIIVAPKNEVKCDE</sequence>
<protein>
    <submittedName>
        <fullName evidence="1">Uncharacterized protein</fullName>
    </submittedName>
</protein>
<gene>
    <name evidence="1" type="ORF">VSR83_06890</name>
</gene>
<evidence type="ECO:0000313" key="1">
    <source>
        <dbReference type="EMBL" id="MEM5399814.1"/>
    </source>
</evidence>
<evidence type="ECO:0000313" key="2">
    <source>
        <dbReference type="Proteomes" id="UP001392318"/>
    </source>
</evidence>
<name>A0ACC6RDY5_9BURK</name>
<dbReference type="EMBL" id="JAYMRU010000004">
    <property type="protein sequence ID" value="MEM5399814.1"/>
    <property type="molecule type" value="Genomic_DNA"/>
</dbReference>
<proteinExistence type="predicted"/>